<comment type="caution">
    <text evidence="2">The sequence shown here is derived from an EMBL/GenBank/DDBJ whole genome shotgun (WGS) entry which is preliminary data.</text>
</comment>
<protein>
    <submittedName>
        <fullName evidence="2">Uncharacterized protein</fullName>
    </submittedName>
</protein>
<keyword evidence="3" id="KW-1185">Reference proteome</keyword>
<evidence type="ECO:0000256" key="1">
    <source>
        <dbReference type="SAM" id="MobiDB-lite"/>
    </source>
</evidence>
<evidence type="ECO:0000313" key="2">
    <source>
        <dbReference type="EMBL" id="KAK8029207.1"/>
    </source>
</evidence>
<feature type="compositionally biased region" description="Polar residues" evidence="1">
    <location>
        <begin position="31"/>
        <end position="44"/>
    </location>
</feature>
<proteinExistence type="predicted"/>
<dbReference type="EMBL" id="JAQQWI010000007">
    <property type="protein sequence ID" value="KAK8029207.1"/>
    <property type="molecule type" value="Genomic_DNA"/>
</dbReference>
<feature type="region of interest" description="Disordered" evidence="1">
    <location>
        <begin position="1"/>
        <end position="144"/>
    </location>
</feature>
<gene>
    <name evidence="2" type="ORF">PG991_006263</name>
</gene>
<sequence>MADSPISYGRGRPTKEREQERRAQGLLPQLRATTSRAETRSSAAGISAGPVEPFVKHRSPKPHATVSQAARPAKRGTGAPRGRPPKRRTGLPGRPRKGPVVGNEGRPRASSPPERTQLGVNEDGGIEPFADDEASEEGDHMRENRLHHVIDQSPGALDDDDNEEDLLAVPDVNALRGDGLSGSGRVEDDAERSLETGRAIHTWDDLDIDVAGLLLSSWDGLPEERHLGDFMSGL</sequence>
<feature type="compositionally biased region" description="Basic and acidic residues" evidence="1">
    <location>
        <begin position="13"/>
        <end position="23"/>
    </location>
</feature>
<reference evidence="2 3" key="1">
    <citation type="submission" date="2023-01" db="EMBL/GenBank/DDBJ databases">
        <title>Analysis of 21 Apiospora genomes using comparative genomics revels a genus with tremendous synthesis potential of carbohydrate active enzymes and secondary metabolites.</title>
        <authorList>
            <person name="Sorensen T."/>
        </authorList>
    </citation>
    <scope>NUCLEOTIDE SEQUENCE [LARGE SCALE GENOMIC DNA]</scope>
    <source>
        <strain evidence="2 3">CBS 20057</strain>
    </source>
</reference>
<evidence type="ECO:0000313" key="3">
    <source>
        <dbReference type="Proteomes" id="UP001396898"/>
    </source>
</evidence>
<name>A0ABR1SBK8_9PEZI</name>
<feature type="compositionally biased region" description="Basic residues" evidence="1">
    <location>
        <begin position="83"/>
        <end position="97"/>
    </location>
</feature>
<accession>A0ABR1SBK8</accession>
<organism evidence="2 3">
    <name type="scientific">Apiospora marii</name>
    <dbReference type="NCBI Taxonomy" id="335849"/>
    <lineage>
        <taxon>Eukaryota</taxon>
        <taxon>Fungi</taxon>
        <taxon>Dikarya</taxon>
        <taxon>Ascomycota</taxon>
        <taxon>Pezizomycotina</taxon>
        <taxon>Sordariomycetes</taxon>
        <taxon>Xylariomycetidae</taxon>
        <taxon>Amphisphaeriales</taxon>
        <taxon>Apiosporaceae</taxon>
        <taxon>Apiospora</taxon>
    </lineage>
</organism>
<dbReference type="Proteomes" id="UP001396898">
    <property type="component" value="Unassembled WGS sequence"/>
</dbReference>